<accession>A0A078H2E8</accession>
<gene>
    <name evidence="2" type="primary">BnaA05g08600D</name>
    <name evidence="2" type="ORF">GSBRNA2T00050300001</name>
</gene>
<dbReference type="Proteomes" id="UP000028999">
    <property type="component" value="Unassembled WGS sequence"/>
</dbReference>
<organism evidence="2 3">
    <name type="scientific">Brassica napus</name>
    <name type="common">Rape</name>
    <dbReference type="NCBI Taxonomy" id="3708"/>
    <lineage>
        <taxon>Eukaryota</taxon>
        <taxon>Viridiplantae</taxon>
        <taxon>Streptophyta</taxon>
        <taxon>Embryophyta</taxon>
        <taxon>Tracheophyta</taxon>
        <taxon>Spermatophyta</taxon>
        <taxon>Magnoliopsida</taxon>
        <taxon>eudicotyledons</taxon>
        <taxon>Gunneridae</taxon>
        <taxon>Pentapetalae</taxon>
        <taxon>rosids</taxon>
        <taxon>malvids</taxon>
        <taxon>Brassicales</taxon>
        <taxon>Brassicaceae</taxon>
        <taxon>Brassiceae</taxon>
        <taxon>Brassica</taxon>
    </lineage>
</organism>
<dbReference type="PaxDb" id="3708-A0A078H2E8"/>
<sequence length="29" mass="3029">MASTTTSTTIPATEVFPSLGPVREHPTVT</sequence>
<dbReference type="EMBL" id="LK032277">
    <property type="protein sequence ID" value="CDY31687.1"/>
    <property type="molecule type" value="Genomic_DNA"/>
</dbReference>
<reference evidence="2 3" key="1">
    <citation type="journal article" date="2014" name="Science">
        <title>Plant genetics. Early allopolyploid evolution in the post-Neolithic Brassica napus oilseed genome.</title>
        <authorList>
            <person name="Chalhoub B."/>
            <person name="Denoeud F."/>
            <person name="Liu S."/>
            <person name="Parkin I.A."/>
            <person name="Tang H."/>
            <person name="Wang X."/>
            <person name="Chiquet J."/>
            <person name="Belcram H."/>
            <person name="Tong C."/>
            <person name="Samans B."/>
            <person name="Correa M."/>
            <person name="Da Silva C."/>
            <person name="Just J."/>
            <person name="Falentin C."/>
            <person name="Koh C.S."/>
            <person name="Le Clainche I."/>
            <person name="Bernard M."/>
            <person name="Bento P."/>
            <person name="Noel B."/>
            <person name="Labadie K."/>
            <person name="Alberti A."/>
            <person name="Charles M."/>
            <person name="Arnaud D."/>
            <person name="Guo H."/>
            <person name="Daviaud C."/>
            <person name="Alamery S."/>
            <person name="Jabbari K."/>
            <person name="Zhao M."/>
            <person name="Edger P.P."/>
            <person name="Chelaifa H."/>
            <person name="Tack D."/>
            <person name="Lassalle G."/>
            <person name="Mestiri I."/>
            <person name="Schnel N."/>
            <person name="Le Paslier M.C."/>
            <person name="Fan G."/>
            <person name="Renault V."/>
            <person name="Bayer P.E."/>
            <person name="Golicz A.A."/>
            <person name="Manoli S."/>
            <person name="Lee T.H."/>
            <person name="Thi V.H."/>
            <person name="Chalabi S."/>
            <person name="Hu Q."/>
            <person name="Fan C."/>
            <person name="Tollenaere R."/>
            <person name="Lu Y."/>
            <person name="Battail C."/>
            <person name="Shen J."/>
            <person name="Sidebottom C.H."/>
            <person name="Wang X."/>
            <person name="Canaguier A."/>
            <person name="Chauveau A."/>
            <person name="Berard A."/>
            <person name="Deniot G."/>
            <person name="Guan M."/>
            <person name="Liu Z."/>
            <person name="Sun F."/>
            <person name="Lim Y.P."/>
            <person name="Lyons E."/>
            <person name="Town C.D."/>
            <person name="Bancroft I."/>
            <person name="Wang X."/>
            <person name="Meng J."/>
            <person name="Ma J."/>
            <person name="Pires J.C."/>
            <person name="King G.J."/>
            <person name="Brunel D."/>
            <person name="Delourme R."/>
            <person name="Renard M."/>
            <person name="Aury J.M."/>
            <person name="Adams K.L."/>
            <person name="Batley J."/>
            <person name="Snowdon R.J."/>
            <person name="Tost J."/>
            <person name="Edwards D."/>
            <person name="Zhou Y."/>
            <person name="Hua W."/>
            <person name="Sharpe A.G."/>
            <person name="Paterson A.H."/>
            <person name="Guan C."/>
            <person name="Wincker P."/>
        </authorList>
    </citation>
    <scope>NUCLEOTIDE SEQUENCE [LARGE SCALE GENOMIC DNA]</scope>
    <source>
        <strain evidence="3">cv. Darmor-bzh</strain>
    </source>
</reference>
<keyword evidence="3" id="KW-1185">Reference proteome</keyword>
<name>A0A078H2E8_BRANA</name>
<feature type="region of interest" description="Disordered" evidence="1">
    <location>
        <begin position="1"/>
        <end position="29"/>
    </location>
</feature>
<evidence type="ECO:0000313" key="3">
    <source>
        <dbReference type="Proteomes" id="UP000028999"/>
    </source>
</evidence>
<evidence type="ECO:0000256" key="1">
    <source>
        <dbReference type="SAM" id="MobiDB-lite"/>
    </source>
</evidence>
<protein>
    <submittedName>
        <fullName evidence="2">BnaA05g08600D protein</fullName>
    </submittedName>
</protein>
<evidence type="ECO:0000313" key="2">
    <source>
        <dbReference type="EMBL" id="CDY31687.1"/>
    </source>
</evidence>
<dbReference type="Gramene" id="CDY31687">
    <property type="protein sequence ID" value="CDY31687"/>
    <property type="gene ID" value="GSBRNA2T00050300001"/>
</dbReference>
<proteinExistence type="predicted"/>
<dbReference type="AlphaFoldDB" id="A0A078H2E8"/>